<reference evidence="1 2" key="1">
    <citation type="submission" date="2018-06" db="EMBL/GenBank/DDBJ databases">
        <title>Genomic Encyclopedia of Type Strains, Phase IV (KMG-IV): sequencing the most valuable type-strain genomes for metagenomic binning, comparative biology and taxonomic classification.</title>
        <authorList>
            <person name="Goeker M."/>
        </authorList>
    </citation>
    <scope>NUCLEOTIDE SEQUENCE [LARGE SCALE GENOMIC DNA]</scope>
    <source>
        <strain evidence="1 2">DSM 25520</strain>
    </source>
</reference>
<name>A0A366H1M5_9BURK</name>
<protein>
    <submittedName>
        <fullName evidence="1">Uncharacterized protein</fullName>
    </submittedName>
</protein>
<comment type="caution">
    <text evidence="1">The sequence shown here is derived from an EMBL/GenBank/DDBJ whole genome shotgun (WGS) entry which is preliminary data.</text>
</comment>
<dbReference type="EMBL" id="QNRQ01000017">
    <property type="protein sequence ID" value="RBP35426.1"/>
    <property type="molecule type" value="Genomic_DNA"/>
</dbReference>
<dbReference type="Proteomes" id="UP000253628">
    <property type="component" value="Unassembled WGS sequence"/>
</dbReference>
<evidence type="ECO:0000313" key="1">
    <source>
        <dbReference type="EMBL" id="RBP35426.1"/>
    </source>
</evidence>
<dbReference type="AlphaFoldDB" id="A0A366H1M5"/>
<organism evidence="1 2">
    <name type="scientific">Eoetvoesiella caeni</name>
    <dbReference type="NCBI Taxonomy" id="645616"/>
    <lineage>
        <taxon>Bacteria</taxon>
        <taxon>Pseudomonadati</taxon>
        <taxon>Pseudomonadota</taxon>
        <taxon>Betaproteobacteria</taxon>
        <taxon>Burkholderiales</taxon>
        <taxon>Alcaligenaceae</taxon>
        <taxon>Eoetvoesiella</taxon>
    </lineage>
</organism>
<accession>A0A366H1M5</accession>
<proteinExistence type="predicted"/>
<sequence length="53" mass="6053">MELYYQPPTISATIIVAVNHMCLSANTDRVPYNVWIPKAVMERRTKLQLSFAA</sequence>
<evidence type="ECO:0000313" key="2">
    <source>
        <dbReference type="Proteomes" id="UP000253628"/>
    </source>
</evidence>
<gene>
    <name evidence="1" type="ORF">DFR37_11730</name>
</gene>
<keyword evidence="2" id="KW-1185">Reference proteome</keyword>